<dbReference type="AlphaFoldDB" id="A0AAN6N2Y5"/>
<dbReference type="InterPro" id="IPR010730">
    <property type="entry name" value="HET"/>
</dbReference>
<protein>
    <submittedName>
        <fullName evidence="2">Heterokaryon incompatibility</fullName>
    </submittedName>
</protein>
<feature type="domain" description="Heterokaryon incompatibility" evidence="1">
    <location>
        <begin position="1"/>
        <end position="102"/>
    </location>
</feature>
<dbReference type="PANTHER" id="PTHR33112:SF16">
    <property type="entry name" value="HETEROKARYON INCOMPATIBILITY DOMAIN-CONTAINING PROTEIN"/>
    <property type="match status" value="1"/>
</dbReference>
<dbReference type="PANTHER" id="PTHR33112">
    <property type="entry name" value="DOMAIN PROTEIN, PUTATIVE-RELATED"/>
    <property type="match status" value="1"/>
</dbReference>
<feature type="non-terminal residue" evidence="2">
    <location>
        <position position="1"/>
    </location>
</feature>
<name>A0AAN6N2Y5_9PEZI</name>
<keyword evidence="3" id="KW-1185">Reference proteome</keyword>
<proteinExistence type="predicted"/>
<dbReference type="EMBL" id="MU853834">
    <property type="protein sequence ID" value="KAK3938227.1"/>
    <property type="molecule type" value="Genomic_DNA"/>
</dbReference>
<organism evidence="2 3">
    <name type="scientific">Diplogelasinospora grovesii</name>
    <dbReference type="NCBI Taxonomy" id="303347"/>
    <lineage>
        <taxon>Eukaryota</taxon>
        <taxon>Fungi</taxon>
        <taxon>Dikarya</taxon>
        <taxon>Ascomycota</taxon>
        <taxon>Pezizomycotina</taxon>
        <taxon>Sordariomycetes</taxon>
        <taxon>Sordariomycetidae</taxon>
        <taxon>Sordariales</taxon>
        <taxon>Diplogelasinosporaceae</taxon>
        <taxon>Diplogelasinospora</taxon>
    </lineage>
</organism>
<dbReference type="Proteomes" id="UP001303473">
    <property type="component" value="Unassembled WGS sequence"/>
</dbReference>
<comment type="caution">
    <text evidence="2">The sequence shown here is derived from an EMBL/GenBank/DDBJ whole genome shotgun (WGS) entry which is preliminary data.</text>
</comment>
<evidence type="ECO:0000313" key="3">
    <source>
        <dbReference type="Proteomes" id="UP001303473"/>
    </source>
</evidence>
<accession>A0AAN6N2Y5</accession>
<reference evidence="3" key="1">
    <citation type="journal article" date="2023" name="Mol. Phylogenet. Evol.">
        <title>Genome-scale phylogeny and comparative genomics of the fungal order Sordariales.</title>
        <authorList>
            <person name="Hensen N."/>
            <person name="Bonometti L."/>
            <person name="Westerberg I."/>
            <person name="Brannstrom I.O."/>
            <person name="Guillou S."/>
            <person name="Cros-Aarteil S."/>
            <person name="Calhoun S."/>
            <person name="Haridas S."/>
            <person name="Kuo A."/>
            <person name="Mondo S."/>
            <person name="Pangilinan J."/>
            <person name="Riley R."/>
            <person name="LaButti K."/>
            <person name="Andreopoulos B."/>
            <person name="Lipzen A."/>
            <person name="Chen C."/>
            <person name="Yan M."/>
            <person name="Daum C."/>
            <person name="Ng V."/>
            <person name="Clum A."/>
            <person name="Steindorff A."/>
            <person name="Ohm R.A."/>
            <person name="Martin F."/>
            <person name="Silar P."/>
            <person name="Natvig D.O."/>
            <person name="Lalanne C."/>
            <person name="Gautier V."/>
            <person name="Ament-Velasquez S.L."/>
            <person name="Kruys A."/>
            <person name="Hutchinson M.I."/>
            <person name="Powell A.J."/>
            <person name="Barry K."/>
            <person name="Miller A.N."/>
            <person name="Grigoriev I.V."/>
            <person name="Debuchy R."/>
            <person name="Gladieux P."/>
            <person name="Hiltunen Thoren M."/>
            <person name="Johannesson H."/>
        </authorList>
    </citation>
    <scope>NUCLEOTIDE SEQUENCE [LARGE SCALE GENOMIC DNA]</scope>
    <source>
        <strain evidence="3">CBS 340.73</strain>
    </source>
</reference>
<sequence length="109" mass="12163">VALSHCWCKHRLLTTRKENISEHCKEIQFASLPETFQDAVTVTRTLGVQYLWIDSLCIIQDDPDDWRRGSVQMGSIYRDAAITIAASGAKDGTEGCFMPRPTPSAPISH</sequence>
<gene>
    <name evidence="2" type="ORF">QBC46DRAFT_265852</name>
</gene>
<evidence type="ECO:0000313" key="2">
    <source>
        <dbReference type="EMBL" id="KAK3938227.1"/>
    </source>
</evidence>
<evidence type="ECO:0000259" key="1">
    <source>
        <dbReference type="Pfam" id="PF06985"/>
    </source>
</evidence>
<dbReference type="Pfam" id="PF06985">
    <property type="entry name" value="HET"/>
    <property type="match status" value="1"/>
</dbReference>